<dbReference type="PANTHER" id="PTHR33179">
    <property type="entry name" value="VQ MOTIF-CONTAINING PROTEIN"/>
    <property type="match status" value="1"/>
</dbReference>
<comment type="caution">
    <text evidence="3">The sequence shown here is derived from an EMBL/GenBank/DDBJ whole genome shotgun (WGS) entry which is preliminary data.</text>
</comment>
<protein>
    <recommendedName>
        <fullName evidence="2">VQ domain-containing protein</fullName>
    </recommendedName>
</protein>
<dbReference type="AlphaFoldDB" id="A0AAU9ML07"/>
<feature type="compositionally biased region" description="Basic residues" evidence="1">
    <location>
        <begin position="58"/>
        <end position="67"/>
    </location>
</feature>
<evidence type="ECO:0000256" key="1">
    <source>
        <dbReference type="SAM" id="MobiDB-lite"/>
    </source>
</evidence>
<evidence type="ECO:0000313" key="4">
    <source>
        <dbReference type="Proteomes" id="UP001157418"/>
    </source>
</evidence>
<evidence type="ECO:0000259" key="2">
    <source>
        <dbReference type="Pfam" id="PF05678"/>
    </source>
</evidence>
<evidence type="ECO:0000313" key="3">
    <source>
        <dbReference type="EMBL" id="CAH1427192.1"/>
    </source>
</evidence>
<feature type="domain" description="VQ" evidence="2">
    <location>
        <begin position="69"/>
        <end position="90"/>
    </location>
</feature>
<dbReference type="InterPro" id="IPR008889">
    <property type="entry name" value="VQ"/>
</dbReference>
<organism evidence="3 4">
    <name type="scientific">Lactuca virosa</name>
    <dbReference type="NCBI Taxonomy" id="75947"/>
    <lineage>
        <taxon>Eukaryota</taxon>
        <taxon>Viridiplantae</taxon>
        <taxon>Streptophyta</taxon>
        <taxon>Embryophyta</taxon>
        <taxon>Tracheophyta</taxon>
        <taxon>Spermatophyta</taxon>
        <taxon>Magnoliopsida</taxon>
        <taxon>eudicotyledons</taxon>
        <taxon>Gunneridae</taxon>
        <taxon>Pentapetalae</taxon>
        <taxon>asterids</taxon>
        <taxon>campanulids</taxon>
        <taxon>Asterales</taxon>
        <taxon>Asteraceae</taxon>
        <taxon>Cichorioideae</taxon>
        <taxon>Cichorieae</taxon>
        <taxon>Lactucinae</taxon>
        <taxon>Lactuca</taxon>
    </lineage>
</organism>
<keyword evidence="4" id="KW-1185">Reference proteome</keyword>
<dbReference type="InterPro" id="IPR039609">
    <property type="entry name" value="VQ_15/22"/>
</dbReference>
<reference evidence="3 4" key="1">
    <citation type="submission" date="2022-01" db="EMBL/GenBank/DDBJ databases">
        <authorList>
            <person name="Xiong W."/>
            <person name="Schranz E."/>
        </authorList>
    </citation>
    <scope>NUCLEOTIDE SEQUENCE [LARGE SCALE GENOMIC DNA]</scope>
</reference>
<dbReference type="Pfam" id="PF05678">
    <property type="entry name" value="VQ"/>
    <property type="match status" value="1"/>
</dbReference>
<feature type="compositionally biased region" description="Low complexity" evidence="1">
    <location>
        <begin position="36"/>
        <end position="47"/>
    </location>
</feature>
<dbReference type="EMBL" id="CAKMRJ010002223">
    <property type="protein sequence ID" value="CAH1427192.1"/>
    <property type="molecule type" value="Genomic_DNA"/>
</dbReference>
<feature type="region of interest" description="Disordered" evidence="1">
    <location>
        <begin position="36"/>
        <end position="69"/>
    </location>
</feature>
<accession>A0AAU9ML07</accession>
<proteinExistence type="predicted"/>
<dbReference type="PANTHER" id="PTHR33179:SF29">
    <property type="entry name" value="OS06G0666400 PROTEIN"/>
    <property type="match status" value="1"/>
</dbReference>
<dbReference type="Proteomes" id="UP001157418">
    <property type="component" value="Unassembled WGS sequence"/>
</dbReference>
<sequence>MSSSNNQWLQFYENNQPTTVQSSSGDAATDATVVTNTTTTSNNTGVSNQLSKVTRPTNSRRRSRASRRTPTTLLNTDATNFRAMVQRFTGGGNTGGDVTSTPYLSNESSVTSSHQLLNTYNNNTYSFTDGIRSSSPGVALRPNDGYNVQFRQPQSQQYFTMTVEDGGSTTANDGGDEHLGFRQSGSYNCQKSLIDVSDGVIVGPYTTTYVFLSRVRPCSGEAWIGEERLILPFNTMIKRPLRSPSASSLFDLHSCPKSH</sequence>
<gene>
    <name evidence="3" type="ORF">LVIROSA_LOCUS14221</name>
</gene>
<name>A0AAU9ML07_9ASTR</name>